<dbReference type="EMBL" id="QKTW01000017">
    <property type="protein sequence ID" value="PZF72530.1"/>
    <property type="molecule type" value="Genomic_DNA"/>
</dbReference>
<dbReference type="Proteomes" id="UP000248745">
    <property type="component" value="Unassembled WGS sequence"/>
</dbReference>
<gene>
    <name evidence="2" type="ORF">DN068_11740</name>
</gene>
<evidence type="ECO:0000313" key="3">
    <source>
        <dbReference type="Proteomes" id="UP000248745"/>
    </source>
</evidence>
<dbReference type="InterPro" id="IPR002491">
    <property type="entry name" value="ABC_transptr_periplasmic_BD"/>
</dbReference>
<accession>A0A2W2AJW7</accession>
<dbReference type="OrthoDB" id="9797736at2"/>
<organism evidence="2 3">
    <name type="scientific">Taibaiella soli</name>
    <dbReference type="NCBI Taxonomy" id="1649169"/>
    <lineage>
        <taxon>Bacteria</taxon>
        <taxon>Pseudomonadati</taxon>
        <taxon>Bacteroidota</taxon>
        <taxon>Chitinophagia</taxon>
        <taxon>Chitinophagales</taxon>
        <taxon>Chitinophagaceae</taxon>
        <taxon>Taibaiella</taxon>
    </lineage>
</organism>
<dbReference type="InterPro" id="IPR050902">
    <property type="entry name" value="ABC_Transporter_SBP"/>
</dbReference>
<proteinExistence type="predicted"/>
<dbReference type="RefSeq" id="WP_110999121.1">
    <property type="nucleotide sequence ID" value="NZ_QKTW01000017.1"/>
</dbReference>
<dbReference type="PANTHER" id="PTHR30535">
    <property type="entry name" value="VITAMIN B12-BINDING PROTEIN"/>
    <property type="match status" value="1"/>
</dbReference>
<comment type="caution">
    <text evidence="2">The sequence shown here is derived from an EMBL/GenBank/DDBJ whole genome shotgun (WGS) entry which is preliminary data.</text>
</comment>
<sequence>MKKIIPGMLVLAVLASCGRFGNKDNGDHKERIVCLAKQYNEIIFALGAQKDIVAVDISSTYPEAIKTLPTVGYHRALSAEAIIANNPTLIIHDNNIGPEHVVKQLNDLKIPMKTFQDSVVNIERTQSLIREMGGYFHKEKEADSLCQKLGREMETALTDAKRYTDTPKVLIIHFGQAMNIYMALTKKSNAAKMIEWAGGKMPVDGNKGMQPLSPEMIAQADPDVILLTDFGYDRLGSVEKVKELPGIAGTKAARSNHIYRVEEHDMIYLGPRTGANVLAFEKLIHDSTRIRP</sequence>
<dbReference type="AlphaFoldDB" id="A0A2W2AJW7"/>
<evidence type="ECO:0000259" key="1">
    <source>
        <dbReference type="PROSITE" id="PS50983"/>
    </source>
</evidence>
<reference evidence="2 3" key="1">
    <citation type="submission" date="2018-06" db="EMBL/GenBank/DDBJ databases">
        <title>Mucibacter soli gen. nov., sp. nov., a new member of the family Chitinophagaceae producing mucin.</title>
        <authorList>
            <person name="Kim M.-K."/>
            <person name="Park S."/>
            <person name="Kim T.-S."/>
            <person name="Joung Y."/>
            <person name="Han J.-H."/>
            <person name="Kim S.B."/>
        </authorList>
    </citation>
    <scope>NUCLEOTIDE SEQUENCE [LARGE SCALE GENOMIC DNA]</scope>
    <source>
        <strain evidence="2 3">R1-15</strain>
    </source>
</reference>
<dbReference type="SUPFAM" id="SSF53807">
    <property type="entry name" value="Helical backbone' metal receptor"/>
    <property type="match status" value="1"/>
</dbReference>
<feature type="domain" description="Fe/B12 periplasmic-binding" evidence="1">
    <location>
        <begin position="31"/>
        <end position="292"/>
    </location>
</feature>
<dbReference type="PANTHER" id="PTHR30535:SF4">
    <property type="entry name" value="HEMIN-BINDING PERIPLASMIC PROTEIN HMUT"/>
    <property type="match status" value="1"/>
</dbReference>
<keyword evidence="3" id="KW-1185">Reference proteome</keyword>
<evidence type="ECO:0000313" key="2">
    <source>
        <dbReference type="EMBL" id="PZF72530.1"/>
    </source>
</evidence>
<dbReference type="PROSITE" id="PS51257">
    <property type="entry name" value="PROKAR_LIPOPROTEIN"/>
    <property type="match status" value="1"/>
</dbReference>
<protein>
    <submittedName>
        <fullName evidence="2">ABC transporter substrate-binding protein</fullName>
    </submittedName>
</protein>
<dbReference type="PROSITE" id="PS50983">
    <property type="entry name" value="FE_B12_PBP"/>
    <property type="match status" value="1"/>
</dbReference>
<name>A0A2W2AJW7_9BACT</name>
<dbReference type="Gene3D" id="3.40.50.1980">
    <property type="entry name" value="Nitrogenase molybdenum iron protein domain"/>
    <property type="match status" value="2"/>
</dbReference>
<dbReference type="Pfam" id="PF01497">
    <property type="entry name" value="Peripla_BP_2"/>
    <property type="match status" value="1"/>
</dbReference>